<proteinExistence type="predicted"/>
<dbReference type="InterPro" id="IPR000297">
    <property type="entry name" value="PPIase_PpiC"/>
</dbReference>
<dbReference type="SUPFAM" id="SSF54534">
    <property type="entry name" value="FKBP-like"/>
    <property type="match status" value="1"/>
</dbReference>
<dbReference type="InterPro" id="IPR050245">
    <property type="entry name" value="PrsA_foldase"/>
</dbReference>
<evidence type="ECO:0000256" key="2">
    <source>
        <dbReference type="SAM" id="Coils"/>
    </source>
</evidence>
<name>H5SD17_9BACT</name>
<dbReference type="Gene3D" id="3.10.50.40">
    <property type="match status" value="1"/>
</dbReference>
<feature type="domain" description="PpiC" evidence="3">
    <location>
        <begin position="160"/>
        <end position="287"/>
    </location>
</feature>
<dbReference type="PANTHER" id="PTHR47245:SF2">
    <property type="entry name" value="PEPTIDYL-PROLYL CIS-TRANS ISOMERASE HP_0175-RELATED"/>
    <property type="match status" value="1"/>
</dbReference>
<dbReference type="Gene3D" id="1.10.4030.10">
    <property type="entry name" value="Porin chaperone SurA, peptide-binding domain"/>
    <property type="match status" value="1"/>
</dbReference>
<reference evidence="4" key="2">
    <citation type="journal article" date="2012" name="PLoS ONE">
        <title>A Deeply Branching Thermophilic Bacterium with an Ancient Acetyl-CoA Pathway Dominates a Subsurface Ecosystem.</title>
        <authorList>
            <person name="Takami H."/>
            <person name="Noguchi H."/>
            <person name="Takaki Y."/>
            <person name="Uchiyama I."/>
            <person name="Toyoda A."/>
            <person name="Nishi S."/>
            <person name="Chee G.-J."/>
            <person name="Arai W."/>
            <person name="Nunoura T."/>
            <person name="Itoh T."/>
            <person name="Hattori M."/>
            <person name="Takai K."/>
        </authorList>
    </citation>
    <scope>NUCLEOTIDE SEQUENCE</scope>
</reference>
<evidence type="ECO:0000259" key="3">
    <source>
        <dbReference type="PROSITE" id="PS50198"/>
    </source>
</evidence>
<dbReference type="PANTHER" id="PTHR47245">
    <property type="entry name" value="PEPTIDYLPROLYL ISOMERASE"/>
    <property type="match status" value="1"/>
</dbReference>
<dbReference type="EMBL" id="AP011676">
    <property type="protein sequence ID" value="BAL54053.1"/>
    <property type="molecule type" value="Genomic_DNA"/>
</dbReference>
<dbReference type="Pfam" id="PF13145">
    <property type="entry name" value="Rotamase_2"/>
    <property type="match status" value="1"/>
</dbReference>
<evidence type="ECO:0000313" key="4">
    <source>
        <dbReference type="EMBL" id="BAL54053.1"/>
    </source>
</evidence>
<gene>
    <name evidence="4" type="ORF">HGMM_F12C05C36</name>
</gene>
<dbReference type="GO" id="GO:0003755">
    <property type="term" value="F:peptidyl-prolyl cis-trans isomerase activity"/>
    <property type="evidence" value="ECO:0007669"/>
    <property type="project" value="UniProtKB-KW"/>
</dbReference>
<keyword evidence="2" id="KW-0175">Coiled coil</keyword>
<sequence length="333" mass="37355">MFSPCGIGVVHLAVVALVFGARPNEVWGQTQTPAAVVNGQPIPEKDVQRALNRIPPEHRQQARQEILERLIDNVLVDQHLIQLQIAASADEVEKRYRQLQEEVKRTGQDLAKLLQEFSLTEAELKEQIAADLRWERYVDSQLPEATLQKFFEEHPDWFNGTAVQARHILIACPAEADAAKKQAAHQKAEQLRQSILAEVEKRLRQSQLANAQEEQTLRQRLLVEVFAEVAIKHSDCPSKTRGGDLGMFPRLGVMVEPFAAAAFALPVGEVSAPVATPFGYHLILVTARRPGRAVKFADVKDEVREVQAERLREQLLRQLRAKARIETPAPAKP</sequence>
<dbReference type="InterPro" id="IPR023058">
    <property type="entry name" value="PPIase_PpiC_CS"/>
</dbReference>
<reference evidence="4" key="1">
    <citation type="journal article" date="2005" name="Environ. Microbiol.">
        <title>Genetic and functional properties of uncultivated thermophilic crenarchaeotes from a subsurface gold mine as revealed by analysis of genome fragments.</title>
        <authorList>
            <person name="Nunoura T."/>
            <person name="Hirayama H."/>
            <person name="Takami H."/>
            <person name="Oida H."/>
            <person name="Nishi S."/>
            <person name="Shimamura S."/>
            <person name="Suzuki Y."/>
            <person name="Inagaki F."/>
            <person name="Takai K."/>
            <person name="Nealson K.H."/>
            <person name="Horikoshi K."/>
        </authorList>
    </citation>
    <scope>NUCLEOTIDE SEQUENCE</scope>
</reference>
<dbReference type="SUPFAM" id="SSF109998">
    <property type="entry name" value="Triger factor/SurA peptide-binding domain-like"/>
    <property type="match status" value="1"/>
</dbReference>
<dbReference type="AlphaFoldDB" id="H5SD17"/>
<evidence type="ECO:0000256" key="1">
    <source>
        <dbReference type="PROSITE-ProRule" id="PRU00278"/>
    </source>
</evidence>
<accession>H5SD17</accession>
<dbReference type="InterPro" id="IPR046357">
    <property type="entry name" value="PPIase_dom_sf"/>
</dbReference>
<protein>
    <submittedName>
        <fullName evidence="4">Peptidyl-prolyl cis-trans isomerase C</fullName>
    </submittedName>
</protein>
<organism evidence="4">
    <name type="scientific">uncultured Planctomycetota bacterium</name>
    <dbReference type="NCBI Taxonomy" id="120965"/>
    <lineage>
        <taxon>Bacteria</taxon>
        <taxon>Pseudomonadati</taxon>
        <taxon>Planctomycetota</taxon>
        <taxon>environmental samples</taxon>
    </lineage>
</organism>
<dbReference type="PROSITE" id="PS01096">
    <property type="entry name" value="PPIC_PPIASE_1"/>
    <property type="match status" value="1"/>
</dbReference>
<keyword evidence="1 4" id="KW-0413">Isomerase</keyword>
<dbReference type="Pfam" id="PF13624">
    <property type="entry name" value="SurA_N_3"/>
    <property type="match status" value="1"/>
</dbReference>
<dbReference type="PROSITE" id="PS50198">
    <property type="entry name" value="PPIC_PPIASE_2"/>
    <property type="match status" value="1"/>
</dbReference>
<dbReference type="InterPro" id="IPR027304">
    <property type="entry name" value="Trigger_fact/SurA_dom_sf"/>
</dbReference>
<feature type="coiled-coil region" evidence="2">
    <location>
        <begin position="82"/>
        <end position="116"/>
    </location>
</feature>
<keyword evidence="1" id="KW-0697">Rotamase</keyword>